<dbReference type="Proteomes" id="UP000193529">
    <property type="component" value="Unassembled WGS sequence"/>
</dbReference>
<proteinExistence type="inferred from homology"/>
<dbReference type="InterPro" id="IPR002347">
    <property type="entry name" value="SDR_fam"/>
</dbReference>
<gene>
    <name evidence="2" type="ORF">AWC19_25650</name>
</gene>
<evidence type="ECO:0000313" key="3">
    <source>
        <dbReference type="Proteomes" id="UP000193529"/>
    </source>
</evidence>
<dbReference type="GO" id="GO:0016616">
    <property type="term" value="F:oxidoreductase activity, acting on the CH-OH group of donors, NAD or NADP as acceptor"/>
    <property type="evidence" value="ECO:0007669"/>
    <property type="project" value="TreeGrafter"/>
</dbReference>
<evidence type="ECO:0008006" key="4">
    <source>
        <dbReference type="Google" id="ProtNLM"/>
    </source>
</evidence>
<keyword evidence="3" id="KW-1185">Reference proteome</keyword>
<accession>A0A1X1ZXX6</accession>
<dbReference type="InterPro" id="IPR036291">
    <property type="entry name" value="NAD(P)-bd_dom_sf"/>
</dbReference>
<dbReference type="Pfam" id="PF13561">
    <property type="entry name" value="adh_short_C2"/>
    <property type="match status" value="1"/>
</dbReference>
<evidence type="ECO:0000256" key="1">
    <source>
        <dbReference type="ARBA" id="ARBA00006484"/>
    </source>
</evidence>
<dbReference type="STRING" id="153971.AWC19_25650"/>
<comment type="similarity">
    <text evidence="1">Belongs to the short-chain dehydrogenases/reductases (SDR) family.</text>
</comment>
<dbReference type="EMBL" id="LQPJ01000041">
    <property type="protein sequence ID" value="ORW30242.1"/>
    <property type="molecule type" value="Genomic_DNA"/>
</dbReference>
<evidence type="ECO:0000313" key="2">
    <source>
        <dbReference type="EMBL" id="ORW30242.1"/>
    </source>
</evidence>
<dbReference type="CDD" id="cd05233">
    <property type="entry name" value="SDR_c"/>
    <property type="match status" value="1"/>
</dbReference>
<dbReference type="SUPFAM" id="SSF51735">
    <property type="entry name" value="NAD(P)-binding Rossmann-fold domains"/>
    <property type="match status" value="1"/>
</dbReference>
<sequence>MAALSFAKEGAAVVGCDIDVDQSKETTELVIAAGGDMISVEPIDLAEPIEAERWVGAAIERWGKVDVLYNNAAAVGVAPFDEATMHHWDFTIRNELTLGYVAARAVWPYFVSQKRGVIVSVSSVAAHRELAIFPDVAHGVANAGVQAMARMFAAAGAPHGIRSISISPGVVNNPNAPGPFSDPNSPEMAALWGPAALGRPAEMQEIVNTAMFLASDDASYITGTDVAVDGGMSGIIWPGPRGRTN</sequence>
<reference evidence="2 3" key="1">
    <citation type="submission" date="2016-01" db="EMBL/GenBank/DDBJ databases">
        <title>The new phylogeny of the genus Mycobacterium.</title>
        <authorList>
            <person name="Tarcisio F."/>
            <person name="Conor M."/>
            <person name="Antonella G."/>
            <person name="Elisabetta G."/>
            <person name="Giulia F.S."/>
            <person name="Sara T."/>
            <person name="Anna F."/>
            <person name="Clotilde B."/>
            <person name="Roberto B."/>
            <person name="Veronica D.S."/>
            <person name="Fabio R."/>
            <person name="Monica P."/>
            <person name="Olivier J."/>
            <person name="Enrico T."/>
            <person name="Nicola S."/>
        </authorList>
    </citation>
    <scope>NUCLEOTIDE SEQUENCE [LARGE SCALE GENOMIC DNA]</scope>
    <source>
        <strain evidence="2 3">DSM 44572</strain>
    </source>
</reference>
<comment type="caution">
    <text evidence="2">The sequence shown here is derived from an EMBL/GenBank/DDBJ whole genome shotgun (WGS) entry which is preliminary data.</text>
</comment>
<organism evidence="2 3">
    <name type="scientific">Mycobacterium palustre</name>
    <dbReference type="NCBI Taxonomy" id="153971"/>
    <lineage>
        <taxon>Bacteria</taxon>
        <taxon>Bacillati</taxon>
        <taxon>Actinomycetota</taxon>
        <taxon>Actinomycetes</taxon>
        <taxon>Mycobacteriales</taxon>
        <taxon>Mycobacteriaceae</taxon>
        <taxon>Mycobacterium</taxon>
        <taxon>Mycobacterium simiae complex</taxon>
    </lineage>
</organism>
<name>A0A1X1ZXX6_9MYCO</name>
<protein>
    <recommendedName>
        <fullName evidence="4">Oxidoreductase</fullName>
    </recommendedName>
</protein>
<dbReference type="Gene3D" id="3.40.50.720">
    <property type="entry name" value="NAD(P)-binding Rossmann-like Domain"/>
    <property type="match status" value="1"/>
</dbReference>
<dbReference type="PRINTS" id="PR00081">
    <property type="entry name" value="GDHRDH"/>
</dbReference>
<dbReference type="AlphaFoldDB" id="A0A1X1ZXX6"/>
<dbReference type="PANTHER" id="PTHR42760">
    <property type="entry name" value="SHORT-CHAIN DEHYDROGENASES/REDUCTASES FAMILY MEMBER"/>
    <property type="match status" value="1"/>
</dbReference>